<evidence type="ECO:0000256" key="3">
    <source>
        <dbReference type="ARBA" id="ARBA00022840"/>
    </source>
</evidence>
<dbReference type="GO" id="GO:0005524">
    <property type="term" value="F:ATP binding"/>
    <property type="evidence" value="ECO:0007669"/>
    <property type="project" value="UniProtKB-UniRule"/>
</dbReference>
<comment type="catalytic activity">
    <reaction evidence="5">
        <text>ATP + H2O = ADP + phosphate + H(+)</text>
        <dbReference type="Rhea" id="RHEA:13065"/>
        <dbReference type="ChEBI" id="CHEBI:15377"/>
        <dbReference type="ChEBI" id="CHEBI:15378"/>
        <dbReference type="ChEBI" id="CHEBI:30616"/>
        <dbReference type="ChEBI" id="CHEBI:43474"/>
        <dbReference type="ChEBI" id="CHEBI:456216"/>
        <dbReference type="EC" id="3.6.4.13"/>
    </reaction>
</comment>
<keyword evidence="5" id="KW-0347">Helicase</keyword>
<proteinExistence type="inferred from homology"/>
<dbReference type="HOGENOM" id="CLU_861507_0_0_1"/>
<sequence length="323" mass="36894">MANRHGDVIAHVKRNNVLVDVHHGSNGYFLMMKNGRVLTRARWPKNTDPNHLWLDIENCDVPKDLQPELRYHRIKLEDRNYTGPLTITAIFANTTEHISLDMLAKLPADIRTVDMGLYDADRAIEKEIEAFSNNPVNDPARNVMVMSGDKIFVKTLRDLKGKGYRTLAAFRVSSDEEELNAQVWDSWVFRQLLNLPWTVGEKPREEQDRKRKRSSSSAVLQHYCRVSNEKKLPALVSFLKKSPDQKVVIFFSSCSSVEYHYEMMRALDNDLRCLRIHGNLELENNLQAFSEFKINGGGIFLLCSDAVALGPHIQGVVSLCSIK</sequence>
<dbReference type="eggNOG" id="KOG0342">
    <property type="taxonomic scope" value="Eukaryota"/>
</dbReference>
<comment type="similarity">
    <text evidence="5">Belongs to the DEAD box helicase family.</text>
</comment>
<evidence type="ECO:0000256" key="4">
    <source>
        <dbReference type="ARBA" id="ARBA00022884"/>
    </source>
</evidence>
<gene>
    <name evidence="7" type="ORF">ARALYDRAFT_342500</name>
</gene>
<feature type="domain" description="Helicase C-terminal" evidence="6">
    <location>
        <begin position="231"/>
        <end position="323"/>
    </location>
</feature>
<dbReference type="Gramene" id="fgenesh1_pg.C_scaffold_3002263">
    <property type="protein sequence ID" value="fgenesh1_pg.C_scaffold_3002263"/>
    <property type="gene ID" value="fgenesh1_pg.C_scaffold_3002263"/>
</dbReference>
<dbReference type="InterPro" id="IPR001650">
    <property type="entry name" value="Helicase_C-like"/>
</dbReference>
<dbReference type="Gene3D" id="3.40.50.300">
    <property type="entry name" value="P-loop containing nucleotide triphosphate hydrolases"/>
    <property type="match status" value="1"/>
</dbReference>
<dbReference type="InterPro" id="IPR021139">
    <property type="entry name" value="NYN"/>
</dbReference>
<evidence type="ECO:0000313" key="7">
    <source>
        <dbReference type="EMBL" id="EFH59701.1"/>
    </source>
</evidence>
<dbReference type="GO" id="GO:0016787">
    <property type="term" value="F:hydrolase activity"/>
    <property type="evidence" value="ECO:0007669"/>
    <property type="project" value="UniProtKB-KW"/>
</dbReference>
<protein>
    <recommendedName>
        <fullName evidence="5">ATP-dependent RNA helicase</fullName>
        <ecNumber evidence="5">3.6.4.13</ecNumber>
    </recommendedName>
</protein>
<dbReference type="STRING" id="81972.D7L3D7"/>
<dbReference type="AlphaFoldDB" id="D7L3D7"/>
<dbReference type="GO" id="GO:0003724">
    <property type="term" value="F:RNA helicase activity"/>
    <property type="evidence" value="ECO:0007669"/>
    <property type="project" value="UniProtKB-EC"/>
</dbReference>
<evidence type="ECO:0000256" key="2">
    <source>
        <dbReference type="ARBA" id="ARBA00022801"/>
    </source>
</evidence>
<keyword evidence="3 5" id="KW-0067">ATP-binding</keyword>
<organism evidence="8">
    <name type="scientific">Arabidopsis lyrata subsp. lyrata</name>
    <name type="common">Lyre-leaved rock-cress</name>
    <dbReference type="NCBI Taxonomy" id="81972"/>
    <lineage>
        <taxon>Eukaryota</taxon>
        <taxon>Viridiplantae</taxon>
        <taxon>Streptophyta</taxon>
        <taxon>Embryophyta</taxon>
        <taxon>Tracheophyta</taxon>
        <taxon>Spermatophyta</taxon>
        <taxon>Magnoliopsida</taxon>
        <taxon>eudicotyledons</taxon>
        <taxon>Gunneridae</taxon>
        <taxon>Pentapetalae</taxon>
        <taxon>rosids</taxon>
        <taxon>malvids</taxon>
        <taxon>Brassicales</taxon>
        <taxon>Brassicaceae</taxon>
        <taxon>Camelineae</taxon>
        <taxon>Arabidopsis</taxon>
    </lineage>
</organism>
<dbReference type="Proteomes" id="UP000008694">
    <property type="component" value="Unassembled WGS sequence"/>
</dbReference>
<keyword evidence="8" id="KW-1185">Reference proteome</keyword>
<dbReference type="PANTHER" id="PTHR24031">
    <property type="entry name" value="RNA HELICASE"/>
    <property type="match status" value="1"/>
</dbReference>
<keyword evidence="4 5" id="KW-0694">RNA-binding</keyword>
<evidence type="ECO:0000259" key="6">
    <source>
        <dbReference type="PROSITE" id="PS51194"/>
    </source>
</evidence>
<evidence type="ECO:0000256" key="5">
    <source>
        <dbReference type="RuleBase" id="RU365068"/>
    </source>
</evidence>
<keyword evidence="1 5" id="KW-0547">Nucleotide-binding</keyword>
<reference evidence="8" key="1">
    <citation type="journal article" date="2011" name="Nat. Genet.">
        <title>The Arabidopsis lyrata genome sequence and the basis of rapid genome size change.</title>
        <authorList>
            <person name="Hu T.T."/>
            <person name="Pattyn P."/>
            <person name="Bakker E.G."/>
            <person name="Cao J."/>
            <person name="Cheng J.-F."/>
            <person name="Clark R.M."/>
            <person name="Fahlgren N."/>
            <person name="Fawcett J.A."/>
            <person name="Grimwood J."/>
            <person name="Gundlach H."/>
            <person name="Haberer G."/>
            <person name="Hollister J.D."/>
            <person name="Ossowski S."/>
            <person name="Ottilar R.P."/>
            <person name="Salamov A.A."/>
            <person name="Schneeberger K."/>
            <person name="Spannagl M."/>
            <person name="Wang X."/>
            <person name="Yang L."/>
            <person name="Nasrallah M.E."/>
            <person name="Bergelson J."/>
            <person name="Carrington J.C."/>
            <person name="Gaut B.S."/>
            <person name="Schmutz J."/>
            <person name="Mayer K.F.X."/>
            <person name="Van de Peer Y."/>
            <person name="Grigoriev I.V."/>
            <person name="Nordborg M."/>
            <person name="Weigel D."/>
            <person name="Guo Y.-L."/>
        </authorList>
    </citation>
    <scope>NUCLEOTIDE SEQUENCE [LARGE SCALE GENOMIC DNA]</scope>
    <source>
        <strain evidence="8">cv. MN47</strain>
    </source>
</reference>
<comment type="function">
    <text evidence="5">RNA helicase.</text>
</comment>
<name>D7L3D7_ARALL</name>
<dbReference type="SUPFAM" id="SSF52540">
    <property type="entry name" value="P-loop containing nucleoside triphosphate hydrolases"/>
    <property type="match status" value="1"/>
</dbReference>
<evidence type="ECO:0000313" key="8">
    <source>
        <dbReference type="Proteomes" id="UP000008694"/>
    </source>
</evidence>
<accession>D7L3D7</accession>
<evidence type="ECO:0000256" key="1">
    <source>
        <dbReference type="ARBA" id="ARBA00022741"/>
    </source>
</evidence>
<dbReference type="Pfam" id="PF00271">
    <property type="entry name" value="Helicase_C"/>
    <property type="match status" value="1"/>
</dbReference>
<dbReference type="GO" id="GO:0003723">
    <property type="term" value="F:RNA binding"/>
    <property type="evidence" value="ECO:0007669"/>
    <property type="project" value="UniProtKB-UniRule"/>
</dbReference>
<dbReference type="PROSITE" id="PS51194">
    <property type="entry name" value="HELICASE_CTER"/>
    <property type="match status" value="1"/>
</dbReference>
<comment type="domain">
    <text evidence="5">The Q motif is unique to and characteristic of the DEAD box family of RNA helicases and controls ATP binding and hydrolysis.</text>
</comment>
<dbReference type="InterPro" id="IPR027417">
    <property type="entry name" value="P-loop_NTPase"/>
</dbReference>
<dbReference type="GO" id="GO:0004540">
    <property type="term" value="F:RNA nuclease activity"/>
    <property type="evidence" value="ECO:0007669"/>
    <property type="project" value="InterPro"/>
</dbReference>
<dbReference type="Pfam" id="PF01936">
    <property type="entry name" value="NYN"/>
    <property type="match status" value="1"/>
</dbReference>
<dbReference type="EMBL" id="GL348715">
    <property type="protein sequence ID" value="EFH59701.1"/>
    <property type="molecule type" value="Genomic_DNA"/>
</dbReference>
<dbReference type="EC" id="3.6.4.13" evidence="5"/>
<keyword evidence="2 5" id="KW-0378">Hydrolase</keyword>